<dbReference type="GO" id="GO:0000155">
    <property type="term" value="F:phosphorelay sensor kinase activity"/>
    <property type="evidence" value="ECO:0007669"/>
    <property type="project" value="InterPro"/>
</dbReference>
<dbReference type="SUPFAM" id="SSF47384">
    <property type="entry name" value="Homodimeric domain of signal transducing histidine kinase"/>
    <property type="match status" value="1"/>
</dbReference>
<dbReference type="Pfam" id="PF00512">
    <property type="entry name" value="HisKA"/>
    <property type="match status" value="1"/>
</dbReference>
<dbReference type="PANTHER" id="PTHR43047">
    <property type="entry name" value="TWO-COMPONENT HISTIDINE PROTEIN KINASE"/>
    <property type="match status" value="1"/>
</dbReference>
<dbReference type="PROSITE" id="PS50113">
    <property type="entry name" value="PAC"/>
    <property type="match status" value="1"/>
</dbReference>
<dbReference type="FunFam" id="3.30.565.10:FF:000006">
    <property type="entry name" value="Sensor histidine kinase WalK"/>
    <property type="match status" value="1"/>
</dbReference>
<dbReference type="Pfam" id="PF02518">
    <property type="entry name" value="HATPase_c"/>
    <property type="match status" value="1"/>
</dbReference>
<evidence type="ECO:0000256" key="3">
    <source>
        <dbReference type="ARBA" id="ARBA00022553"/>
    </source>
</evidence>
<evidence type="ECO:0000256" key="5">
    <source>
        <dbReference type="ARBA" id="ARBA00022777"/>
    </source>
</evidence>
<dbReference type="InterPro" id="IPR036097">
    <property type="entry name" value="HisK_dim/P_sf"/>
</dbReference>
<dbReference type="InterPro" id="IPR004358">
    <property type="entry name" value="Sig_transdc_His_kin-like_C"/>
</dbReference>
<dbReference type="NCBIfam" id="TIGR00229">
    <property type="entry name" value="sensory_box"/>
    <property type="match status" value="1"/>
</dbReference>
<feature type="domain" description="Histidine kinase" evidence="6">
    <location>
        <begin position="137"/>
        <end position="361"/>
    </location>
</feature>
<dbReference type="Pfam" id="PF08447">
    <property type="entry name" value="PAS_3"/>
    <property type="match status" value="1"/>
</dbReference>
<dbReference type="Gene3D" id="3.30.565.10">
    <property type="entry name" value="Histidine kinase-like ATPase, C-terminal domain"/>
    <property type="match status" value="1"/>
</dbReference>
<dbReference type="SUPFAM" id="SSF55874">
    <property type="entry name" value="ATPase domain of HSP90 chaperone/DNA topoisomerase II/histidine kinase"/>
    <property type="match status" value="1"/>
</dbReference>
<keyword evidence="5" id="KW-0418">Kinase</keyword>
<name>A0A848LHQ4_9BACT</name>
<evidence type="ECO:0000256" key="1">
    <source>
        <dbReference type="ARBA" id="ARBA00000085"/>
    </source>
</evidence>
<dbReference type="InterPro" id="IPR005467">
    <property type="entry name" value="His_kinase_dom"/>
</dbReference>
<dbReference type="PRINTS" id="PR00344">
    <property type="entry name" value="BCTRLSENSOR"/>
</dbReference>
<dbReference type="PROSITE" id="PS50109">
    <property type="entry name" value="HIS_KIN"/>
    <property type="match status" value="1"/>
</dbReference>
<dbReference type="SMART" id="SM00388">
    <property type="entry name" value="HisKA"/>
    <property type="match status" value="1"/>
</dbReference>
<dbReference type="Gene3D" id="1.10.287.130">
    <property type="match status" value="1"/>
</dbReference>
<dbReference type="AlphaFoldDB" id="A0A848LHQ4"/>
<dbReference type="CDD" id="cd00075">
    <property type="entry name" value="HATPase"/>
    <property type="match status" value="1"/>
</dbReference>
<feature type="domain" description="PAC" evidence="7">
    <location>
        <begin position="81"/>
        <end position="133"/>
    </location>
</feature>
<dbReference type="InterPro" id="IPR035965">
    <property type="entry name" value="PAS-like_dom_sf"/>
</dbReference>
<keyword evidence="3" id="KW-0597">Phosphoprotein</keyword>
<dbReference type="CDD" id="cd00082">
    <property type="entry name" value="HisKA"/>
    <property type="match status" value="1"/>
</dbReference>
<dbReference type="RefSeq" id="WP_169346323.1">
    <property type="nucleotide sequence ID" value="NZ_JABBJJ010000086.1"/>
</dbReference>
<accession>A0A848LHQ4</accession>
<dbReference type="FunFam" id="3.30.450.20:FF:000099">
    <property type="entry name" value="Sensory box sensor histidine kinase"/>
    <property type="match status" value="1"/>
</dbReference>
<protein>
    <recommendedName>
        <fullName evidence="2">histidine kinase</fullName>
        <ecNumber evidence="2">2.7.13.3</ecNumber>
    </recommendedName>
</protein>
<dbReference type="EC" id="2.7.13.3" evidence="2"/>
<dbReference type="SUPFAM" id="SSF55785">
    <property type="entry name" value="PYP-like sensor domain (PAS domain)"/>
    <property type="match status" value="1"/>
</dbReference>
<evidence type="ECO:0000313" key="8">
    <source>
        <dbReference type="EMBL" id="NMO17041.1"/>
    </source>
</evidence>
<dbReference type="InterPro" id="IPR003594">
    <property type="entry name" value="HATPase_dom"/>
</dbReference>
<dbReference type="EMBL" id="JABBJJ010000086">
    <property type="protein sequence ID" value="NMO17041.1"/>
    <property type="molecule type" value="Genomic_DNA"/>
</dbReference>
<dbReference type="SMART" id="SM00387">
    <property type="entry name" value="HATPase_c"/>
    <property type="match status" value="1"/>
</dbReference>
<dbReference type="InterPro" id="IPR013655">
    <property type="entry name" value="PAS_fold_3"/>
</dbReference>
<comment type="caution">
    <text evidence="8">The sequence shown here is derived from an EMBL/GenBank/DDBJ whole genome shotgun (WGS) entry which is preliminary data.</text>
</comment>
<keyword evidence="9" id="KW-1185">Reference proteome</keyword>
<gene>
    <name evidence="8" type="ORF">HG543_19570</name>
</gene>
<dbReference type="SMART" id="SM00091">
    <property type="entry name" value="PAS"/>
    <property type="match status" value="1"/>
</dbReference>
<sequence length="365" mass="40872">MTSHPLLPPDQYRALVEHHPTMIWRAGLDAKCDYFNETWLSFTGRTLEQEMGNGWAEGVHPDDFDRCLKIFLDGFGRRQPFEMEYRLRRHDGVYRYIFDRGVPFWDDSGAFAGFIGSCVDVHERREADRMKTTFLSLIAHELRTPITSMNAFLEAARRKVARGESMDESLLNRLKAQSDKFAELVRELGDAARLEEGVALSIRRDEVDLEALVREHVARLGQDLSSRVRTRAAHAFDVKVEGGPFRVQGDRQRLEQVLGNLLHNALKYSPSGGTVQVALSREDSVYRLSVSDPGIGIPAEELPCVTRRYFRASNASPANYPGLGLGLALSREIAEQHGGALRVASQLGRGTTVTLEFPASTEGAK</sequence>
<evidence type="ECO:0000256" key="4">
    <source>
        <dbReference type="ARBA" id="ARBA00022679"/>
    </source>
</evidence>
<dbReference type="Gene3D" id="3.30.450.20">
    <property type="entry name" value="PAS domain"/>
    <property type="match status" value="1"/>
</dbReference>
<evidence type="ECO:0000259" key="6">
    <source>
        <dbReference type="PROSITE" id="PS50109"/>
    </source>
</evidence>
<dbReference type="GO" id="GO:0009927">
    <property type="term" value="F:histidine phosphotransfer kinase activity"/>
    <property type="evidence" value="ECO:0007669"/>
    <property type="project" value="TreeGrafter"/>
</dbReference>
<dbReference type="InterPro" id="IPR003661">
    <property type="entry name" value="HisK_dim/P_dom"/>
</dbReference>
<dbReference type="CDD" id="cd00130">
    <property type="entry name" value="PAS"/>
    <property type="match status" value="1"/>
</dbReference>
<proteinExistence type="predicted"/>
<dbReference type="GO" id="GO:0005886">
    <property type="term" value="C:plasma membrane"/>
    <property type="evidence" value="ECO:0007669"/>
    <property type="project" value="TreeGrafter"/>
</dbReference>
<keyword evidence="4" id="KW-0808">Transferase</keyword>
<dbReference type="PANTHER" id="PTHR43047:SF72">
    <property type="entry name" value="OSMOSENSING HISTIDINE PROTEIN KINASE SLN1"/>
    <property type="match status" value="1"/>
</dbReference>
<dbReference type="Proteomes" id="UP000518300">
    <property type="component" value="Unassembled WGS sequence"/>
</dbReference>
<evidence type="ECO:0000313" key="9">
    <source>
        <dbReference type="Proteomes" id="UP000518300"/>
    </source>
</evidence>
<dbReference type="InterPro" id="IPR036890">
    <property type="entry name" value="HATPase_C_sf"/>
</dbReference>
<evidence type="ECO:0000256" key="2">
    <source>
        <dbReference type="ARBA" id="ARBA00012438"/>
    </source>
</evidence>
<organism evidence="8 9">
    <name type="scientific">Pyxidicoccus fallax</name>
    <dbReference type="NCBI Taxonomy" id="394095"/>
    <lineage>
        <taxon>Bacteria</taxon>
        <taxon>Pseudomonadati</taxon>
        <taxon>Myxococcota</taxon>
        <taxon>Myxococcia</taxon>
        <taxon>Myxococcales</taxon>
        <taxon>Cystobacterineae</taxon>
        <taxon>Myxococcaceae</taxon>
        <taxon>Pyxidicoccus</taxon>
    </lineage>
</organism>
<comment type="catalytic activity">
    <reaction evidence="1">
        <text>ATP + protein L-histidine = ADP + protein N-phospho-L-histidine.</text>
        <dbReference type="EC" id="2.7.13.3"/>
    </reaction>
</comment>
<dbReference type="InterPro" id="IPR001610">
    <property type="entry name" value="PAC"/>
</dbReference>
<dbReference type="SMART" id="SM00086">
    <property type="entry name" value="PAC"/>
    <property type="match status" value="1"/>
</dbReference>
<dbReference type="InterPro" id="IPR000700">
    <property type="entry name" value="PAS-assoc_C"/>
</dbReference>
<dbReference type="InterPro" id="IPR000014">
    <property type="entry name" value="PAS"/>
</dbReference>
<evidence type="ECO:0000259" key="7">
    <source>
        <dbReference type="PROSITE" id="PS50113"/>
    </source>
</evidence>
<reference evidence="8 9" key="1">
    <citation type="submission" date="2020-04" db="EMBL/GenBank/DDBJ databases">
        <title>Draft genome of Pyxidicoccus fallax type strain.</title>
        <authorList>
            <person name="Whitworth D.E."/>
        </authorList>
    </citation>
    <scope>NUCLEOTIDE SEQUENCE [LARGE SCALE GENOMIC DNA]</scope>
    <source>
        <strain evidence="8 9">DSM 14698</strain>
    </source>
</reference>